<reference evidence="2 3" key="1">
    <citation type="submission" date="2018-08" db="EMBL/GenBank/DDBJ databases">
        <title>Genetic Globetrotter - A new plasmid hitch-hiking vast phylogenetic and geographic distances.</title>
        <authorList>
            <person name="Vollmers J."/>
            <person name="Petersen J."/>
        </authorList>
    </citation>
    <scope>NUCLEOTIDE SEQUENCE [LARGE SCALE GENOMIC DNA]</scope>
    <source>
        <strain evidence="2 3">DSM 26383</strain>
    </source>
</reference>
<dbReference type="KEGG" id="rid:RIdsm_01898"/>
<protein>
    <recommendedName>
        <fullName evidence="1">DUF3644 domain-containing protein</fullName>
    </recommendedName>
</protein>
<dbReference type="RefSeq" id="WP_236553186.1">
    <property type="nucleotide sequence ID" value="NZ_CP031598.1"/>
</dbReference>
<dbReference type="EMBL" id="CP031598">
    <property type="protein sequence ID" value="QEW26104.1"/>
    <property type="molecule type" value="Genomic_DNA"/>
</dbReference>
<evidence type="ECO:0000259" key="1">
    <source>
        <dbReference type="Pfam" id="PF12358"/>
    </source>
</evidence>
<accession>A0A5P3ABF0</accession>
<evidence type="ECO:0000313" key="3">
    <source>
        <dbReference type="Proteomes" id="UP000325785"/>
    </source>
</evidence>
<sequence>MAENEQEKPKKKKKRRGNTLENWEVAIVKAMIARGSPFANDQDILAYFTRPTRSVNHRLISEIRSEAKHKAIKPASDDDLDAFLATWPDIDHETGLSVRGDELLIKAREAMIAAVQTFNSAGLTFRAELFIVTAIIAWTYLLHAWFKREGIDYRYPGQTTKEGADKFWELGHCLKQGKCPAKGGVAKNLQFLIEIRHEIEHRSTSRIDDALGAKLQSCALNFNDLLKKEFGAQYGLEKRLPIALQFVSFGSEQRSALKKASGLPKNLEAAIDAFEHSLDEEQMKDSAYRMSYGFVPMAAKKPGAADMAVQIVSPGSSEAGEIEKIIFKEVNKNRYPPGKVVEKVQAAGFPKFSMHDHTQLWKKRDAKKDGKGFGCPGDYKGSWVWFDRWVEEVISHCEAEGERYR</sequence>
<proteinExistence type="predicted"/>
<dbReference type="InterPro" id="IPR022104">
    <property type="entry name" value="DUF3644"/>
</dbReference>
<dbReference type="Pfam" id="PF12358">
    <property type="entry name" value="DUF3644"/>
    <property type="match status" value="1"/>
</dbReference>
<gene>
    <name evidence="2" type="ORF">RIdsm_01898</name>
</gene>
<name>A0A5P3ABF0_9RHOB</name>
<dbReference type="AlphaFoldDB" id="A0A5P3ABF0"/>
<feature type="domain" description="DUF3644" evidence="1">
    <location>
        <begin position="102"/>
        <end position="277"/>
    </location>
</feature>
<dbReference type="Proteomes" id="UP000325785">
    <property type="component" value="Chromosome"/>
</dbReference>
<evidence type="ECO:0000313" key="2">
    <source>
        <dbReference type="EMBL" id="QEW26104.1"/>
    </source>
</evidence>
<organism evidence="2 3">
    <name type="scientific">Roseovarius indicus</name>
    <dbReference type="NCBI Taxonomy" id="540747"/>
    <lineage>
        <taxon>Bacteria</taxon>
        <taxon>Pseudomonadati</taxon>
        <taxon>Pseudomonadota</taxon>
        <taxon>Alphaproteobacteria</taxon>
        <taxon>Rhodobacterales</taxon>
        <taxon>Roseobacteraceae</taxon>
        <taxon>Roseovarius</taxon>
    </lineage>
</organism>